<reference evidence="1 2" key="1">
    <citation type="submission" date="2015-02" db="EMBL/GenBank/DDBJ databases">
        <title>Nostoc linckia genome annotation.</title>
        <authorList>
            <person name="Zhou Z."/>
        </authorList>
    </citation>
    <scope>NUCLEOTIDE SEQUENCE [LARGE SCALE GENOMIC DNA]</scope>
    <source>
        <strain evidence="2">z8</strain>
    </source>
</reference>
<dbReference type="EMBL" id="LAHD01000005">
    <property type="protein sequence ID" value="PHK06759.1"/>
    <property type="molecule type" value="Genomic_DNA"/>
</dbReference>
<name>A0A9Q5ZGP1_NOSLI</name>
<proteinExistence type="predicted"/>
<dbReference type="AlphaFoldDB" id="A0A9Q5ZGP1"/>
<organism evidence="1 2">
    <name type="scientific">Nostoc linckia z8</name>
    <dbReference type="NCBI Taxonomy" id="1628746"/>
    <lineage>
        <taxon>Bacteria</taxon>
        <taxon>Bacillati</taxon>
        <taxon>Cyanobacteriota</taxon>
        <taxon>Cyanophyceae</taxon>
        <taxon>Nostocales</taxon>
        <taxon>Nostocaceae</taxon>
        <taxon>Nostoc</taxon>
    </lineage>
</organism>
<protein>
    <submittedName>
        <fullName evidence="1">Uncharacterized protein</fullName>
    </submittedName>
</protein>
<dbReference type="GeneID" id="57094319"/>
<dbReference type="Proteomes" id="UP000222310">
    <property type="component" value="Unassembled WGS sequence"/>
</dbReference>
<sequence>MFQFIDVTEELEQAHQRQLQINRDAPTKSKSQSGDLVVVNTPNFSGMGKVIFTYYVPGYCPHWRVKVDVVNDRYRTIESEESSFQYPY</sequence>
<evidence type="ECO:0000313" key="2">
    <source>
        <dbReference type="Proteomes" id="UP000222310"/>
    </source>
</evidence>
<accession>A0A9Q5ZGP1</accession>
<dbReference type="RefSeq" id="WP_099066545.1">
    <property type="nucleotide sequence ID" value="NZ_LAHD01000005.1"/>
</dbReference>
<evidence type="ECO:0000313" key="1">
    <source>
        <dbReference type="EMBL" id="PHK06759.1"/>
    </source>
</evidence>
<comment type="caution">
    <text evidence="1">The sequence shown here is derived from an EMBL/GenBank/DDBJ whole genome shotgun (WGS) entry which is preliminary data.</text>
</comment>
<gene>
    <name evidence="1" type="ORF">VF08_03235</name>
</gene>